<keyword evidence="5" id="KW-1015">Disulfide bond</keyword>
<dbReference type="InParanoid" id="A0A2I4BSA7"/>
<dbReference type="KEGG" id="alim:106522246"/>
<dbReference type="Pfam" id="PF01825">
    <property type="entry name" value="GPS"/>
    <property type="match status" value="1"/>
</dbReference>
<dbReference type="RefSeq" id="XP_013870640.1">
    <property type="nucleotide sequence ID" value="XM_014015186.1"/>
</dbReference>
<keyword evidence="2 6" id="KW-0812">Transmembrane</keyword>
<feature type="transmembrane region" description="Helical" evidence="6">
    <location>
        <begin position="261"/>
        <end position="283"/>
    </location>
</feature>
<comment type="subcellular location">
    <subcellularLocation>
        <location evidence="1">Membrane</location>
        <topology evidence="1">Multi-pass membrane protein</topology>
    </subcellularLocation>
</comment>
<evidence type="ECO:0000256" key="2">
    <source>
        <dbReference type="ARBA" id="ARBA00022692"/>
    </source>
</evidence>
<dbReference type="Pfam" id="PF00002">
    <property type="entry name" value="7tm_2"/>
    <property type="match status" value="1"/>
</dbReference>
<dbReference type="PROSITE" id="PS50221">
    <property type="entry name" value="GAIN_B"/>
    <property type="match status" value="1"/>
</dbReference>
<organism evidence="10 11">
    <name type="scientific">Austrofundulus limnaeus</name>
    <name type="common">Annual killifish</name>
    <dbReference type="NCBI Taxonomy" id="52670"/>
    <lineage>
        <taxon>Eukaryota</taxon>
        <taxon>Metazoa</taxon>
        <taxon>Chordata</taxon>
        <taxon>Craniata</taxon>
        <taxon>Vertebrata</taxon>
        <taxon>Euteleostomi</taxon>
        <taxon>Actinopterygii</taxon>
        <taxon>Neopterygii</taxon>
        <taxon>Teleostei</taxon>
        <taxon>Neoteleostei</taxon>
        <taxon>Acanthomorphata</taxon>
        <taxon>Ovalentaria</taxon>
        <taxon>Atherinomorphae</taxon>
        <taxon>Cyprinodontiformes</taxon>
        <taxon>Rivulidae</taxon>
        <taxon>Austrofundulus</taxon>
    </lineage>
</organism>
<feature type="signal peptide" evidence="7">
    <location>
        <begin position="1"/>
        <end position="17"/>
    </location>
</feature>
<evidence type="ECO:0000256" key="6">
    <source>
        <dbReference type="SAM" id="Phobius"/>
    </source>
</evidence>
<feature type="domain" description="GAIN-B" evidence="8">
    <location>
        <begin position="55"/>
        <end position="216"/>
    </location>
</feature>
<keyword evidence="3 6" id="KW-1133">Transmembrane helix</keyword>
<dbReference type="InterPro" id="IPR017981">
    <property type="entry name" value="GPCR_2-like_7TM"/>
</dbReference>
<dbReference type="PANTHER" id="PTHR12011:SF285">
    <property type="entry name" value="ADHESION G PROTEIN-COUPLED RECEPTOR G3"/>
    <property type="match status" value="1"/>
</dbReference>
<keyword evidence="10" id="KW-1185">Reference proteome</keyword>
<feature type="transmembrane region" description="Helical" evidence="6">
    <location>
        <begin position="444"/>
        <end position="463"/>
    </location>
</feature>
<keyword evidence="7" id="KW-0732">Signal</keyword>
<gene>
    <name evidence="11" type="primary">adgrg3</name>
</gene>
<evidence type="ECO:0000256" key="1">
    <source>
        <dbReference type="ARBA" id="ARBA00004141"/>
    </source>
</evidence>
<feature type="transmembrane region" description="Helical" evidence="6">
    <location>
        <begin position="303"/>
        <end position="323"/>
    </location>
</feature>
<dbReference type="InterPro" id="IPR057244">
    <property type="entry name" value="GAIN_B"/>
</dbReference>
<dbReference type="SMART" id="SM00303">
    <property type="entry name" value="GPS"/>
    <property type="match status" value="1"/>
</dbReference>
<dbReference type="GO" id="GO:0007189">
    <property type="term" value="P:adenylate cyclase-activating G protein-coupled receptor signaling pathway"/>
    <property type="evidence" value="ECO:0007669"/>
    <property type="project" value="TreeGrafter"/>
</dbReference>
<reference evidence="11" key="1">
    <citation type="submission" date="2025-08" db="UniProtKB">
        <authorList>
            <consortium name="RefSeq"/>
        </authorList>
    </citation>
    <scope>IDENTIFICATION</scope>
    <source>
        <strain evidence="11">Quisiro</strain>
        <tissue evidence="11">Liver</tissue>
    </source>
</reference>
<proteinExistence type="predicted"/>
<dbReference type="GO" id="GO:0007166">
    <property type="term" value="P:cell surface receptor signaling pathway"/>
    <property type="evidence" value="ECO:0007669"/>
    <property type="project" value="InterPro"/>
</dbReference>
<evidence type="ECO:0000256" key="7">
    <source>
        <dbReference type="SAM" id="SignalP"/>
    </source>
</evidence>
<dbReference type="InterPro" id="IPR000832">
    <property type="entry name" value="GPCR_2_secretin-like"/>
</dbReference>
<feature type="transmembrane region" description="Helical" evidence="6">
    <location>
        <begin position="335"/>
        <end position="359"/>
    </location>
</feature>
<evidence type="ECO:0000313" key="10">
    <source>
        <dbReference type="Proteomes" id="UP000192220"/>
    </source>
</evidence>
<dbReference type="OrthoDB" id="6134459at2759"/>
<feature type="transmembrane region" description="Helical" evidence="6">
    <location>
        <begin position="475"/>
        <end position="495"/>
    </location>
</feature>
<dbReference type="Proteomes" id="UP000192220">
    <property type="component" value="Unplaced"/>
</dbReference>
<feature type="transmembrane region" description="Helical" evidence="6">
    <location>
        <begin position="226"/>
        <end position="249"/>
    </location>
</feature>
<dbReference type="GO" id="GO:0004930">
    <property type="term" value="F:G protein-coupled receptor activity"/>
    <property type="evidence" value="ECO:0007669"/>
    <property type="project" value="InterPro"/>
</dbReference>
<evidence type="ECO:0000313" key="11">
    <source>
        <dbReference type="RefSeq" id="XP_013870640.1"/>
    </source>
</evidence>
<dbReference type="Gene3D" id="2.60.220.50">
    <property type="match status" value="1"/>
</dbReference>
<dbReference type="CTD" id="222487"/>
<feature type="domain" description="G-protein coupled receptors family 2 profile 2" evidence="9">
    <location>
        <begin position="224"/>
        <end position="497"/>
    </location>
</feature>
<evidence type="ECO:0000259" key="9">
    <source>
        <dbReference type="PROSITE" id="PS50261"/>
    </source>
</evidence>
<feature type="chain" id="PRO_5014132604" evidence="7">
    <location>
        <begin position="18"/>
        <end position="521"/>
    </location>
</feature>
<dbReference type="PROSITE" id="PS50261">
    <property type="entry name" value="G_PROTEIN_RECEP_F2_4"/>
    <property type="match status" value="1"/>
</dbReference>
<evidence type="ECO:0000256" key="5">
    <source>
        <dbReference type="ARBA" id="ARBA00023157"/>
    </source>
</evidence>
<protein>
    <submittedName>
        <fullName evidence="11">G-protein coupled receptor 56</fullName>
    </submittedName>
</protein>
<evidence type="ECO:0000256" key="3">
    <source>
        <dbReference type="ARBA" id="ARBA00022989"/>
    </source>
</evidence>
<name>A0A2I4BSA7_AUSLI</name>
<evidence type="ECO:0000259" key="8">
    <source>
        <dbReference type="PROSITE" id="PS50221"/>
    </source>
</evidence>
<accession>A0A2I4BSA7</accession>
<dbReference type="InterPro" id="IPR000203">
    <property type="entry name" value="GPS"/>
</dbReference>
<dbReference type="GO" id="GO:0005886">
    <property type="term" value="C:plasma membrane"/>
    <property type="evidence" value="ECO:0007669"/>
    <property type="project" value="TreeGrafter"/>
</dbReference>
<sequence>MWITFVLLTLCFSLTQTTTISCLLVIHECQKTDPARWTSCYEDRIATCRRPRGSPSSDFKHERVNSSQEAEITMKHKYTVRVPSLALRRSRHQESEEEVLLVASVINSTYFKPQTRQGRFTIPQRQAPLQGEVLGREVLFVKAGSKPVKNLTQLIELRFKHSKTAMNTTCVFWEEYLNKSGWSTSGCQTNNNGQEVICSCNHLSFFAVLVNPNLKVDESKEERLSYITYVGSGLSALFSFISLFIYVGLHRRRPEKAISMHMQLTVAVFCLHLGFLACSFWVLLPSGNGNTWVCRGLGLFLHWSLVATFTWVALEGFHLYLLLVRVFNIYVRRYVLKLSIVGWGLPTLVAMICGVSGAYGKYILELKNSKNQTSTSEICWLRSDFSQRELVLYMTLGFLCLVVLYNSCMLGLVVFKLWGLRGDTGGYESSSDWKKMKKERGPRLWKDCATVLGLSCVLGIPWGLATATYATLPGIYLFTILNSLQGLFLFLWSVALSCKSRAEQNVSFRDPSSQKMTTTSF</sequence>
<dbReference type="PANTHER" id="PTHR12011">
    <property type="entry name" value="ADHESION G-PROTEIN COUPLED RECEPTOR"/>
    <property type="match status" value="1"/>
</dbReference>
<dbReference type="AlphaFoldDB" id="A0A2I4BSA7"/>
<feature type="transmembrane region" description="Helical" evidence="6">
    <location>
        <begin position="390"/>
        <end position="415"/>
    </location>
</feature>
<dbReference type="Gene3D" id="1.20.1070.10">
    <property type="entry name" value="Rhodopsin 7-helix transmembrane proteins"/>
    <property type="match status" value="1"/>
</dbReference>
<evidence type="ECO:0000256" key="4">
    <source>
        <dbReference type="ARBA" id="ARBA00023136"/>
    </source>
</evidence>
<keyword evidence="4 6" id="KW-0472">Membrane</keyword>
<keyword evidence="11" id="KW-0675">Receptor</keyword>
<dbReference type="PRINTS" id="PR00249">
    <property type="entry name" value="GPCRSECRETIN"/>
</dbReference>
<dbReference type="InterPro" id="IPR046338">
    <property type="entry name" value="GAIN_dom_sf"/>
</dbReference>